<dbReference type="Proteomes" id="UP000829364">
    <property type="component" value="Chromosome 3"/>
</dbReference>
<dbReference type="Pfam" id="PF05462">
    <property type="entry name" value="Dicty_CAR"/>
    <property type="match status" value="1"/>
</dbReference>
<keyword evidence="4 6" id="KW-0472">Membrane</keyword>
<feature type="domain" description="G-protein coupled receptors family 2 profile 2" evidence="7">
    <location>
        <begin position="19"/>
        <end position="228"/>
    </location>
</feature>
<keyword evidence="3 6" id="KW-1133">Transmembrane helix</keyword>
<evidence type="ECO:0000313" key="9">
    <source>
        <dbReference type="Proteomes" id="UP000829364"/>
    </source>
</evidence>
<gene>
    <name evidence="8" type="ORF">JDV02_003939</name>
</gene>
<feature type="transmembrane region" description="Helical" evidence="6">
    <location>
        <begin position="390"/>
        <end position="411"/>
    </location>
</feature>
<keyword evidence="9" id="KW-1185">Reference proteome</keyword>
<feature type="transmembrane region" description="Helical" evidence="6">
    <location>
        <begin position="350"/>
        <end position="370"/>
    </location>
</feature>
<dbReference type="OrthoDB" id="18453at2759"/>
<feature type="transmembrane region" description="Helical" evidence="6">
    <location>
        <begin position="195"/>
        <end position="217"/>
    </location>
</feature>
<feature type="transmembrane region" description="Helical" evidence="6">
    <location>
        <begin position="123"/>
        <end position="141"/>
    </location>
</feature>
<protein>
    <recommendedName>
        <fullName evidence="7">G-protein coupled receptors family 2 profile 2 domain-containing protein</fullName>
    </recommendedName>
</protein>
<feature type="transmembrane region" description="Helical" evidence="6">
    <location>
        <begin position="153"/>
        <end position="171"/>
    </location>
</feature>
<proteinExistence type="predicted"/>
<dbReference type="InterPro" id="IPR017981">
    <property type="entry name" value="GPCR_2-like_7TM"/>
</dbReference>
<dbReference type="GeneID" id="72065895"/>
<evidence type="ECO:0000259" key="7">
    <source>
        <dbReference type="PROSITE" id="PS50261"/>
    </source>
</evidence>
<dbReference type="PROSITE" id="PS50261">
    <property type="entry name" value="G_PROTEIN_RECEP_F2_4"/>
    <property type="match status" value="1"/>
</dbReference>
<organism evidence="8 9">
    <name type="scientific">Purpureocillium takamizusanense</name>
    <dbReference type="NCBI Taxonomy" id="2060973"/>
    <lineage>
        <taxon>Eukaryota</taxon>
        <taxon>Fungi</taxon>
        <taxon>Dikarya</taxon>
        <taxon>Ascomycota</taxon>
        <taxon>Pezizomycotina</taxon>
        <taxon>Sordariomycetes</taxon>
        <taxon>Hypocreomycetidae</taxon>
        <taxon>Hypocreales</taxon>
        <taxon>Ophiocordycipitaceae</taxon>
        <taxon>Purpureocillium</taxon>
    </lineage>
</organism>
<accession>A0A9Q8QDS6</accession>
<feature type="compositionally biased region" description="Low complexity" evidence="5">
    <location>
        <begin position="324"/>
        <end position="335"/>
    </location>
</feature>
<dbReference type="GO" id="GO:0007166">
    <property type="term" value="P:cell surface receptor signaling pathway"/>
    <property type="evidence" value="ECO:0007669"/>
    <property type="project" value="InterPro"/>
</dbReference>
<dbReference type="KEGG" id="ptkz:JDV02_003939"/>
<name>A0A9Q8QDS6_9HYPO</name>
<dbReference type="AlphaFoldDB" id="A0A9Q8QDS6"/>
<keyword evidence="2 6" id="KW-0812">Transmembrane</keyword>
<dbReference type="EMBL" id="CP086356">
    <property type="protein sequence ID" value="UNI17608.1"/>
    <property type="molecule type" value="Genomic_DNA"/>
</dbReference>
<dbReference type="PANTHER" id="PTHR23112:SF22">
    <property type="entry name" value="G-PROTEIN COUPLED RECEPTOR"/>
    <property type="match status" value="1"/>
</dbReference>
<evidence type="ECO:0000256" key="2">
    <source>
        <dbReference type="ARBA" id="ARBA00022692"/>
    </source>
</evidence>
<evidence type="ECO:0000256" key="3">
    <source>
        <dbReference type="ARBA" id="ARBA00022989"/>
    </source>
</evidence>
<feature type="transmembrane region" description="Helical" evidence="6">
    <location>
        <begin position="21"/>
        <end position="43"/>
    </location>
</feature>
<dbReference type="GO" id="GO:0007189">
    <property type="term" value="P:adenylate cyclase-activating G protein-coupled receptor signaling pathway"/>
    <property type="evidence" value="ECO:0007669"/>
    <property type="project" value="TreeGrafter"/>
</dbReference>
<dbReference type="GO" id="GO:0004930">
    <property type="term" value="F:G protein-coupled receptor activity"/>
    <property type="evidence" value="ECO:0007669"/>
    <property type="project" value="TreeGrafter"/>
</dbReference>
<feature type="region of interest" description="Disordered" evidence="5">
    <location>
        <begin position="279"/>
        <end position="340"/>
    </location>
</feature>
<dbReference type="Gene3D" id="1.20.1070.10">
    <property type="entry name" value="Rhodopsin 7-helix transmembrane proteins"/>
    <property type="match status" value="1"/>
</dbReference>
<feature type="region of interest" description="Disordered" evidence="5">
    <location>
        <begin position="435"/>
        <end position="520"/>
    </location>
</feature>
<dbReference type="SUPFAM" id="SSF81321">
    <property type="entry name" value="Family A G protein-coupled receptor-like"/>
    <property type="match status" value="1"/>
</dbReference>
<sequence>MSVIIASAEGLSSRQLAILGILQQVGAAFSIAGCVFIITTFCFCDAFHKPINRLVFFASLGNLMAGVGFAMAVMYLDKPNSGGCQMQGFLLHLYASLDCLGGGGGGGRPVTDAHMARFVSADAFWTLAMAINVYLTFYFRFDARRLRKMEVPYLVVCYGLPFVPAFSYLFIRDKSGMRIYGSSGMWCWIVPKWDYLRIATFYGPVWATIVLTLAIYLRSGGTIYRKRQQLRKLQETSSVGLSSITRGGGAEPTMTNIKTTEVVVTSEIVSPAETLEMQALGGQATAHATTTVPRRRDDDDGDDDGGSGGGGLDEGRADEAPTNAGSHAAGTSGSGVPRPRRRVHQEINNAAWQYTKCAMLFFMVILITWTPSSANRVHTFINPNQISLPLQFMSATVLPLQGFWNAIIYAVTSWAACKRLWGQIQDWAAEKRGRTTWSGGAAAGQPSTADGRARGSWVRHEDAQAPSRGRSSNMKRGATTTQSASRDGDSESMRVLAKSAHGSVDMDERSVSVAPSRSET</sequence>
<dbReference type="RefSeq" id="XP_047841089.1">
    <property type="nucleotide sequence ID" value="XM_047985112.1"/>
</dbReference>
<comment type="subcellular location">
    <subcellularLocation>
        <location evidence="1">Membrane</location>
        <topology evidence="1">Multi-pass membrane protein</topology>
    </subcellularLocation>
</comment>
<reference evidence="8" key="1">
    <citation type="submission" date="2021-11" db="EMBL/GenBank/DDBJ databases">
        <title>Purpureocillium_takamizusanense_genome.</title>
        <authorList>
            <person name="Nguyen N.-H."/>
        </authorList>
    </citation>
    <scope>NUCLEOTIDE SEQUENCE</scope>
    <source>
        <strain evidence="8">PT3</strain>
    </source>
</reference>
<evidence type="ECO:0000313" key="8">
    <source>
        <dbReference type="EMBL" id="UNI17608.1"/>
    </source>
</evidence>
<dbReference type="PANTHER" id="PTHR23112">
    <property type="entry name" value="G PROTEIN-COUPLED RECEPTOR 157-RELATED"/>
    <property type="match status" value="1"/>
</dbReference>
<evidence type="ECO:0000256" key="5">
    <source>
        <dbReference type="SAM" id="MobiDB-lite"/>
    </source>
</evidence>
<evidence type="ECO:0000256" key="6">
    <source>
        <dbReference type="SAM" id="Phobius"/>
    </source>
</evidence>
<feature type="transmembrane region" description="Helical" evidence="6">
    <location>
        <begin position="55"/>
        <end position="76"/>
    </location>
</feature>
<evidence type="ECO:0000256" key="4">
    <source>
        <dbReference type="ARBA" id="ARBA00023136"/>
    </source>
</evidence>
<evidence type="ECO:0000256" key="1">
    <source>
        <dbReference type="ARBA" id="ARBA00004141"/>
    </source>
</evidence>
<feature type="compositionally biased region" description="Polar residues" evidence="5">
    <location>
        <begin position="469"/>
        <end position="485"/>
    </location>
</feature>
<dbReference type="GO" id="GO:0005886">
    <property type="term" value="C:plasma membrane"/>
    <property type="evidence" value="ECO:0007669"/>
    <property type="project" value="TreeGrafter"/>
</dbReference>